<evidence type="ECO:0000313" key="4">
    <source>
        <dbReference type="Proteomes" id="UP000270468"/>
    </source>
</evidence>
<dbReference type="InterPro" id="IPR029016">
    <property type="entry name" value="GAF-like_dom_sf"/>
</dbReference>
<dbReference type="GO" id="GO:0052621">
    <property type="term" value="F:diguanylate cyclase activity"/>
    <property type="evidence" value="ECO:0007669"/>
    <property type="project" value="UniProtKB-EC"/>
</dbReference>
<sequence length="567" mass="64665">MWGIKRSTIKLFVVWLLIVPPGSIYLYSTYPPTEVNWLSIAFFIVFGFLTVRFPIIRNGTPVFLVLWLTIPAFLLYGIFTEMIIMQIALLATLFNTSNKNPISIRFYLNSLVFFFLSISAAWVFRLVGGEIGSDEFWPLILAVFCYQVAHMVFNDIFIKLVAIYKKNSSPLFTKEMIFDYGMIFVILPLSLTQYYLLQFVGIGSFLLLGIPFFFIILVIRLYSNSETINESLQKAGDIGHGLSDMLTEKAVIDRFVIEVADMFDSSFSYLFDHVEGWLEPIRVYKHQTFIDIEFDQMVSGQGIAGLVLEKNQPIIYSKKAEWELIGKGTAQDSIESVLCVPISRNKKVESVLLLASEKINAFDDYQLQILDLLCSYFAVAVEKARYMQEAVTRSERCALTKIYNYRFLEEKLIYEMDKLQKDMITNLSVIMLDIDHFKNVNDTYGHQSGNDILYQLARKLEDLLPTGATVGRYGGEEFVYILPNMSKEMTMEFAERLRAEISQSGFLITPDLGDDKQQLEVTITLSIGVSSAPEDTDEAMSLLRNADRALYTGAKHAGRNRVASYVK</sequence>
<keyword evidence="3" id="KW-0548">Nucleotidyltransferase</keyword>
<dbReference type="InterPro" id="IPR000160">
    <property type="entry name" value="GGDEF_dom"/>
</dbReference>
<proteinExistence type="predicted"/>
<dbReference type="RefSeq" id="WP_124071628.1">
    <property type="nucleotide sequence ID" value="NZ_CBCRXF010000002.1"/>
</dbReference>
<feature type="transmembrane region" description="Helical" evidence="1">
    <location>
        <begin position="12"/>
        <end position="30"/>
    </location>
</feature>
<gene>
    <name evidence="3" type="primary">yedQ</name>
    <name evidence="3" type="ORF">FILTAD_02835</name>
</gene>
<dbReference type="OrthoDB" id="9759607at2"/>
<dbReference type="FunFam" id="3.30.70.270:FF:000001">
    <property type="entry name" value="Diguanylate cyclase domain protein"/>
    <property type="match status" value="1"/>
</dbReference>
<evidence type="ECO:0000256" key="1">
    <source>
        <dbReference type="SAM" id="Phobius"/>
    </source>
</evidence>
<dbReference type="SUPFAM" id="SSF55781">
    <property type="entry name" value="GAF domain-like"/>
    <property type="match status" value="1"/>
</dbReference>
<dbReference type="InterPro" id="IPR043128">
    <property type="entry name" value="Rev_trsase/Diguanyl_cyclase"/>
</dbReference>
<protein>
    <submittedName>
        <fullName evidence="3">Putative diguanylate cyclase YedQ</fullName>
        <ecNumber evidence="3">2.7.7.65</ecNumber>
    </submittedName>
</protein>
<dbReference type="EMBL" id="UXAV01000044">
    <property type="protein sequence ID" value="VDC32634.1"/>
    <property type="molecule type" value="Genomic_DNA"/>
</dbReference>
<dbReference type="AlphaFoldDB" id="A0A3P5XLS0"/>
<feature type="transmembrane region" description="Helical" evidence="1">
    <location>
        <begin position="136"/>
        <end position="157"/>
    </location>
</feature>
<dbReference type="Pfam" id="PF00990">
    <property type="entry name" value="GGDEF"/>
    <property type="match status" value="1"/>
</dbReference>
<dbReference type="InterPro" id="IPR029787">
    <property type="entry name" value="Nucleotide_cyclase"/>
</dbReference>
<feature type="transmembrane region" description="Helical" evidence="1">
    <location>
        <begin position="202"/>
        <end position="222"/>
    </location>
</feature>
<dbReference type="Proteomes" id="UP000270468">
    <property type="component" value="Unassembled WGS sequence"/>
</dbReference>
<dbReference type="EC" id="2.7.7.65" evidence="3"/>
<dbReference type="Gene3D" id="3.30.450.40">
    <property type="match status" value="1"/>
</dbReference>
<keyword evidence="1" id="KW-1133">Transmembrane helix</keyword>
<feature type="transmembrane region" description="Helical" evidence="1">
    <location>
        <begin position="106"/>
        <end position="124"/>
    </location>
</feature>
<keyword evidence="4" id="KW-1185">Reference proteome</keyword>
<dbReference type="SUPFAM" id="SSF55073">
    <property type="entry name" value="Nucleotide cyclase"/>
    <property type="match status" value="1"/>
</dbReference>
<dbReference type="GO" id="GO:1902201">
    <property type="term" value="P:negative regulation of bacterial-type flagellum-dependent cell motility"/>
    <property type="evidence" value="ECO:0007669"/>
    <property type="project" value="TreeGrafter"/>
</dbReference>
<feature type="domain" description="GGDEF" evidence="2">
    <location>
        <begin position="425"/>
        <end position="567"/>
    </location>
</feature>
<evidence type="ECO:0000313" key="3">
    <source>
        <dbReference type="EMBL" id="VDC32634.1"/>
    </source>
</evidence>
<dbReference type="CDD" id="cd01949">
    <property type="entry name" value="GGDEF"/>
    <property type="match status" value="1"/>
</dbReference>
<feature type="transmembrane region" description="Helical" evidence="1">
    <location>
        <begin position="177"/>
        <end position="196"/>
    </location>
</feature>
<evidence type="ECO:0000259" key="2">
    <source>
        <dbReference type="PROSITE" id="PS50887"/>
    </source>
</evidence>
<dbReference type="PANTHER" id="PTHR45138:SF9">
    <property type="entry name" value="DIGUANYLATE CYCLASE DGCM-RELATED"/>
    <property type="match status" value="1"/>
</dbReference>
<dbReference type="NCBIfam" id="TIGR00254">
    <property type="entry name" value="GGDEF"/>
    <property type="match status" value="1"/>
</dbReference>
<keyword evidence="1" id="KW-0472">Membrane</keyword>
<dbReference type="InterPro" id="IPR003018">
    <property type="entry name" value="GAF"/>
</dbReference>
<dbReference type="PANTHER" id="PTHR45138">
    <property type="entry name" value="REGULATORY COMPONENTS OF SENSORY TRANSDUCTION SYSTEM"/>
    <property type="match status" value="1"/>
</dbReference>
<feature type="transmembrane region" description="Helical" evidence="1">
    <location>
        <begin position="62"/>
        <end position="94"/>
    </location>
</feature>
<keyword evidence="3" id="KW-0808">Transferase</keyword>
<organism evidence="3 4">
    <name type="scientific">Filibacter tadaridae</name>
    <dbReference type="NCBI Taxonomy" id="2483811"/>
    <lineage>
        <taxon>Bacteria</taxon>
        <taxon>Bacillati</taxon>
        <taxon>Bacillota</taxon>
        <taxon>Bacilli</taxon>
        <taxon>Bacillales</taxon>
        <taxon>Caryophanaceae</taxon>
        <taxon>Filibacter</taxon>
    </lineage>
</organism>
<dbReference type="Pfam" id="PF13185">
    <property type="entry name" value="GAF_2"/>
    <property type="match status" value="1"/>
</dbReference>
<name>A0A3P5XLS0_9BACL</name>
<reference evidence="3 4" key="1">
    <citation type="submission" date="2018-11" db="EMBL/GenBank/DDBJ databases">
        <authorList>
            <person name="Criscuolo A."/>
        </authorList>
    </citation>
    <scope>NUCLEOTIDE SEQUENCE [LARGE SCALE GENOMIC DNA]</scope>
    <source>
        <strain evidence="3">ATB-66</strain>
    </source>
</reference>
<dbReference type="PROSITE" id="PS50887">
    <property type="entry name" value="GGDEF"/>
    <property type="match status" value="1"/>
</dbReference>
<dbReference type="GO" id="GO:0005886">
    <property type="term" value="C:plasma membrane"/>
    <property type="evidence" value="ECO:0007669"/>
    <property type="project" value="TreeGrafter"/>
</dbReference>
<dbReference type="SMART" id="SM00267">
    <property type="entry name" value="GGDEF"/>
    <property type="match status" value="1"/>
</dbReference>
<feature type="transmembrane region" description="Helical" evidence="1">
    <location>
        <begin position="37"/>
        <end position="56"/>
    </location>
</feature>
<dbReference type="Gene3D" id="3.30.70.270">
    <property type="match status" value="1"/>
</dbReference>
<keyword evidence="1" id="KW-0812">Transmembrane</keyword>
<dbReference type="InterPro" id="IPR050469">
    <property type="entry name" value="Diguanylate_Cyclase"/>
</dbReference>
<dbReference type="GO" id="GO:0043709">
    <property type="term" value="P:cell adhesion involved in single-species biofilm formation"/>
    <property type="evidence" value="ECO:0007669"/>
    <property type="project" value="TreeGrafter"/>
</dbReference>
<accession>A0A3P5XLS0</accession>